<dbReference type="Pfam" id="PF04683">
    <property type="entry name" value="Rpn13_ADRM1_Pru"/>
    <property type="match status" value="1"/>
</dbReference>
<dbReference type="Proteomes" id="UP000790833">
    <property type="component" value="Unassembled WGS sequence"/>
</dbReference>
<evidence type="ECO:0000256" key="1">
    <source>
        <dbReference type="ARBA" id="ARBA00004123"/>
    </source>
</evidence>
<gene>
    <name evidence="7" type="ORF">KQ657_001186</name>
</gene>
<dbReference type="PANTHER" id="PTHR12225">
    <property type="entry name" value="ADHESION REGULATING MOLECULE 1 110 KDA CELL MEMBRANE GLYCOPROTEIN"/>
    <property type="match status" value="1"/>
</dbReference>
<organism evidence="7 8">
    <name type="scientific">Scheffersomyces spartinae</name>
    <dbReference type="NCBI Taxonomy" id="45513"/>
    <lineage>
        <taxon>Eukaryota</taxon>
        <taxon>Fungi</taxon>
        <taxon>Dikarya</taxon>
        <taxon>Ascomycota</taxon>
        <taxon>Saccharomycotina</taxon>
        <taxon>Pichiomycetes</taxon>
        <taxon>Debaryomycetaceae</taxon>
        <taxon>Scheffersomyces</taxon>
    </lineage>
</organism>
<dbReference type="OrthoDB" id="340431at2759"/>
<dbReference type="GO" id="GO:0008541">
    <property type="term" value="C:proteasome regulatory particle, lid subcomplex"/>
    <property type="evidence" value="ECO:0007669"/>
    <property type="project" value="TreeGrafter"/>
</dbReference>
<dbReference type="RefSeq" id="XP_043048618.1">
    <property type="nucleotide sequence ID" value="XM_043191986.1"/>
</dbReference>
<sequence>MSSGVKFNAGKVLYDEETKKCEPLAIKGQVTITQMEDESMYEFVWNPKADSSNLEKDELLIMPGDVTFKQVKSCKTGRVFALTYLSSGAKYLYWLQDPGDDQELDQLTAKDEALVKEIETLFASEGDEEEEEEEKTAITSARDAEENKDTMISFPQSITSILTEENVKKYFDTLTEDEAAKIMAPILPEEYKNTRKLDKEFLLKVFRSGVFKRQVRYLEGILSSVPGSGMLMSQSLKFEYSGEGVGAFLRGISQLAVKEQQKKDNDNEEQQ</sequence>
<keyword evidence="4" id="KW-0647">Proteasome</keyword>
<evidence type="ECO:0000256" key="4">
    <source>
        <dbReference type="ARBA" id="ARBA00022942"/>
    </source>
</evidence>
<dbReference type="AlphaFoldDB" id="A0A9P7V8M1"/>
<feature type="domain" description="Pru" evidence="6">
    <location>
        <begin position="1"/>
        <end position="125"/>
    </location>
</feature>
<proteinExistence type="predicted"/>
<dbReference type="PROSITE" id="PS51917">
    <property type="entry name" value="PRU"/>
    <property type="match status" value="1"/>
</dbReference>
<dbReference type="EMBL" id="JAHMUF010000014">
    <property type="protein sequence ID" value="KAG7193069.1"/>
    <property type="molecule type" value="Genomic_DNA"/>
</dbReference>
<dbReference type="InterPro" id="IPR038633">
    <property type="entry name" value="Rpn13/ADRM1_Pru_sf"/>
</dbReference>
<reference evidence="7" key="1">
    <citation type="submission" date="2021-03" db="EMBL/GenBank/DDBJ databases">
        <authorList>
            <person name="Palmer J.M."/>
        </authorList>
    </citation>
    <scope>NUCLEOTIDE SEQUENCE</scope>
    <source>
        <strain evidence="7">ARV_011</strain>
    </source>
</reference>
<accession>A0A9P7V8M1</accession>
<keyword evidence="3" id="KW-0963">Cytoplasm</keyword>
<dbReference type="InterPro" id="IPR044868">
    <property type="entry name" value="Rpn13/ADRM1_Pru"/>
</dbReference>
<keyword evidence="8" id="KW-1185">Reference proteome</keyword>
<evidence type="ECO:0000256" key="3">
    <source>
        <dbReference type="ARBA" id="ARBA00022490"/>
    </source>
</evidence>
<evidence type="ECO:0000259" key="6">
    <source>
        <dbReference type="PROSITE" id="PS51917"/>
    </source>
</evidence>
<dbReference type="Gene3D" id="2.30.29.70">
    <property type="entry name" value="Proteasomal ubiquitin receptor Rpn13/ADRM1"/>
    <property type="match status" value="1"/>
</dbReference>
<comment type="caution">
    <text evidence="7">The sequence shown here is derived from an EMBL/GenBank/DDBJ whole genome shotgun (WGS) entry which is preliminary data.</text>
</comment>
<protein>
    <recommendedName>
        <fullName evidence="6">Pru domain-containing protein</fullName>
    </recommendedName>
</protein>
<keyword evidence="5" id="KW-0539">Nucleus</keyword>
<dbReference type="GO" id="GO:0061133">
    <property type="term" value="F:endopeptidase activator activity"/>
    <property type="evidence" value="ECO:0007669"/>
    <property type="project" value="TreeGrafter"/>
</dbReference>
<dbReference type="GeneID" id="66114560"/>
<dbReference type="PANTHER" id="PTHR12225:SF0">
    <property type="entry name" value="PROTEASOMAL UBIQUITIN RECEPTOR ADRM1"/>
    <property type="match status" value="1"/>
</dbReference>
<name>A0A9P7V8M1_9ASCO</name>
<evidence type="ECO:0000313" key="8">
    <source>
        <dbReference type="Proteomes" id="UP000790833"/>
    </source>
</evidence>
<evidence type="ECO:0000256" key="5">
    <source>
        <dbReference type="ARBA" id="ARBA00023242"/>
    </source>
</evidence>
<comment type="subcellular location">
    <subcellularLocation>
        <location evidence="2">Cytoplasm</location>
    </subcellularLocation>
    <subcellularLocation>
        <location evidence="1">Nucleus</location>
    </subcellularLocation>
</comment>
<dbReference type="GO" id="GO:0005737">
    <property type="term" value="C:cytoplasm"/>
    <property type="evidence" value="ECO:0007669"/>
    <property type="project" value="UniProtKB-SubCell"/>
</dbReference>
<dbReference type="GO" id="GO:0070628">
    <property type="term" value="F:proteasome binding"/>
    <property type="evidence" value="ECO:0007669"/>
    <property type="project" value="TreeGrafter"/>
</dbReference>
<evidence type="ECO:0000256" key="2">
    <source>
        <dbReference type="ARBA" id="ARBA00004496"/>
    </source>
</evidence>
<evidence type="ECO:0000313" key="7">
    <source>
        <dbReference type="EMBL" id="KAG7193069.1"/>
    </source>
</evidence>
<dbReference type="InterPro" id="IPR006773">
    <property type="entry name" value="Rpn13/ADRM1"/>
</dbReference>
<dbReference type="GO" id="GO:0005634">
    <property type="term" value="C:nucleus"/>
    <property type="evidence" value="ECO:0007669"/>
    <property type="project" value="UniProtKB-SubCell"/>
</dbReference>